<dbReference type="EC" id="1.1.2.3" evidence="9"/>
<dbReference type="RefSeq" id="WP_073883515.1">
    <property type="nucleotide sequence ID" value="NZ_DAMCIH010000004.1"/>
</dbReference>
<evidence type="ECO:0000313" key="10">
    <source>
        <dbReference type="Proteomes" id="UP000182498"/>
    </source>
</evidence>
<feature type="binding site" evidence="7">
    <location>
        <position position="307"/>
    </location>
    <ligand>
        <name>FMN</name>
        <dbReference type="ChEBI" id="CHEBI:58210"/>
    </ligand>
</feature>
<evidence type="ECO:0000259" key="8">
    <source>
        <dbReference type="PROSITE" id="PS51349"/>
    </source>
</evidence>
<evidence type="ECO:0000256" key="6">
    <source>
        <dbReference type="PIRSR" id="PIRSR000138-1"/>
    </source>
</evidence>
<dbReference type="InterPro" id="IPR008259">
    <property type="entry name" value="FMN_hydac_DH_AS"/>
</dbReference>
<dbReference type="InterPro" id="IPR013785">
    <property type="entry name" value="Aldolase_TIM"/>
</dbReference>
<feature type="domain" description="FMN hydroxy acid dehydrogenase" evidence="8">
    <location>
        <begin position="37"/>
        <end position="414"/>
    </location>
</feature>
<organism evidence="9 10">
    <name type="scientific">Corynebacterium variabile</name>
    <dbReference type="NCBI Taxonomy" id="1727"/>
    <lineage>
        <taxon>Bacteria</taxon>
        <taxon>Bacillati</taxon>
        <taxon>Actinomycetota</taxon>
        <taxon>Actinomycetes</taxon>
        <taxon>Mycobacteriales</taxon>
        <taxon>Corynebacteriaceae</taxon>
        <taxon>Corynebacterium</taxon>
    </lineage>
</organism>
<feature type="binding site" evidence="7">
    <location>
        <position position="312"/>
    </location>
    <ligand>
        <name>glyoxylate</name>
        <dbReference type="ChEBI" id="CHEBI:36655"/>
    </ligand>
</feature>
<gene>
    <name evidence="9" type="ORF">CVAR292_00513</name>
</gene>
<dbReference type="AlphaFoldDB" id="A0A0X8XV04"/>
<evidence type="ECO:0000256" key="3">
    <source>
        <dbReference type="ARBA" id="ARBA00022643"/>
    </source>
</evidence>
<dbReference type="OrthoDB" id="9770452at2"/>
<evidence type="ECO:0000256" key="1">
    <source>
        <dbReference type="ARBA" id="ARBA00001917"/>
    </source>
</evidence>
<feature type="binding site" evidence="7">
    <location>
        <position position="204"/>
    </location>
    <ligand>
        <name>glyoxylate</name>
        <dbReference type="ChEBI" id="CHEBI:36655"/>
    </ligand>
</feature>
<sequence length="422" mass="46471">MATSRPTPSALKRRFPPVKDLKELMKFEKPTLDITGRKLAKATSVWELRQIAKRRTPKAPFDYVDGAAENEISLHRARMAYRDLEFNPGVLRDVTDADLSTEIFGTEISMPVGLAPTGFTRMMQTEGEYAGSAAAADKGIPFCLSTMGTASLEDVATHAPDGDNWFQLYLWKDREASKDLVQRAWAAGYRNLIVTVDTAIAGARLRDTRNGFSIPPQLTWKTVLDASYRPAWWFNFLTTEQLSFASLSRSSGTVAELVNRMFDPALTFEDIDWIRDMWPGNLIAKGLQTVDDSRRVLDHGADGIILSNHGGRQLDRAPVPLHLLPKVREALGEDVTIGVDTGIMDGADIIAAVALGADFTLVGRAYMYGLMAGGQRGVARMLDILEEQATRTMRLCGVNSIDELTPDHVTATTSQAASGYWI</sequence>
<dbReference type="Gene3D" id="3.20.20.70">
    <property type="entry name" value="Aldolase class I"/>
    <property type="match status" value="1"/>
</dbReference>
<accession>A0A0X8XV04</accession>
<feature type="binding site" evidence="7">
    <location>
        <position position="309"/>
    </location>
    <ligand>
        <name>glyoxylate</name>
        <dbReference type="ChEBI" id="CHEBI:36655"/>
    </ligand>
</feature>
<feature type="binding site" evidence="7">
    <location>
        <position position="145"/>
    </location>
    <ligand>
        <name>FMN</name>
        <dbReference type="ChEBI" id="CHEBI:58210"/>
    </ligand>
</feature>
<dbReference type="GO" id="GO:0004460">
    <property type="term" value="F:L-lactate dehydrogenase (cytochrome) activity"/>
    <property type="evidence" value="ECO:0007669"/>
    <property type="project" value="UniProtKB-EC"/>
</dbReference>
<dbReference type="PROSITE" id="PS00557">
    <property type="entry name" value="FMN_HYDROXY_ACID_DH_1"/>
    <property type="match status" value="1"/>
</dbReference>
<dbReference type="InterPro" id="IPR012133">
    <property type="entry name" value="Alpha-hydoxy_acid_DH_FMN"/>
</dbReference>
<dbReference type="PROSITE" id="PS51349">
    <property type="entry name" value="FMN_HYDROXY_ACID_DH_2"/>
    <property type="match status" value="1"/>
</dbReference>
<dbReference type="InterPro" id="IPR000262">
    <property type="entry name" value="FMN-dep_DH"/>
</dbReference>
<dbReference type="GO" id="GO:0010181">
    <property type="term" value="F:FMN binding"/>
    <property type="evidence" value="ECO:0007669"/>
    <property type="project" value="InterPro"/>
</dbReference>
<keyword evidence="2 7" id="KW-0285">Flavoprotein</keyword>
<dbReference type="Pfam" id="PF01070">
    <property type="entry name" value="FMN_dh"/>
    <property type="match status" value="1"/>
</dbReference>
<dbReference type="SUPFAM" id="SSF51395">
    <property type="entry name" value="FMN-linked oxidoreductases"/>
    <property type="match status" value="1"/>
</dbReference>
<name>A0A0X8XV04_9CORY</name>
<reference evidence="10" key="1">
    <citation type="submission" date="2015-11" db="EMBL/GenBank/DDBJ databases">
        <authorList>
            <person name="Dugat-Bony E."/>
        </authorList>
    </citation>
    <scope>NUCLEOTIDE SEQUENCE [LARGE SCALE GENOMIC DNA]</scope>
    <source>
        <strain evidence="10">Mu292</strain>
    </source>
</reference>
<feature type="binding site" evidence="7">
    <location>
        <position position="167"/>
    </location>
    <ligand>
        <name>glyoxylate</name>
        <dbReference type="ChEBI" id="CHEBI:36655"/>
    </ligand>
</feature>
<comment type="cofactor">
    <cofactor evidence="1">
        <name>FMN</name>
        <dbReference type="ChEBI" id="CHEBI:58210"/>
    </cofactor>
</comment>
<protein>
    <submittedName>
        <fullName evidence="9">L-lactate dehydrogenase (FMN-dependent) and related alpha-hydroxy acid dehydrogenases</fullName>
        <ecNumber evidence="9">1.1.2.3</ecNumber>
    </submittedName>
</protein>
<dbReference type="CDD" id="cd02809">
    <property type="entry name" value="alpha_hydroxyacid_oxid_FMN"/>
    <property type="match status" value="1"/>
</dbReference>
<feature type="active site" description="Proton acceptor" evidence="6">
    <location>
        <position position="309"/>
    </location>
</feature>
<feature type="binding site" evidence="7">
    <location>
        <begin position="363"/>
        <end position="364"/>
    </location>
    <ligand>
        <name>FMN</name>
        <dbReference type="ChEBI" id="CHEBI:58210"/>
    </ligand>
</feature>
<proteinExistence type="inferred from homology"/>
<dbReference type="PANTHER" id="PTHR10578:SF107">
    <property type="entry name" value="2-HYDROXYACID OXIDASE 1"/>
    <property type="match status" value="1"/>
</dbReference>
<comment type="similarity">
    <text evidence="5">Belongs to the FMN-dependent alpha-hydroxy acid dehydrogenase family.</text>
</comment>
<evidence type="ECO:0000256" key="2">
    <source>
        <dbReference type="ARBA" id="ARBA00022630"/>
    </source>
</evidence>
<feature type="binding site" evidence="7">
    <location>
        <position position="169"/>
    </location>
    <ligand>
        <name>glyoxylate</name>
        <dbReference type="ChEBI" id="CHEBI:36655"/>
    </ligand>
</feature>
<dbReference type="FunFam" id="3.20.20.70:FF:000029">
    <property type="entry name" value="L-lactate dehydrogenase"/>
    <property type="match status" value="1"/>
</dbReference>
<evidence type="ECO:0000313" key="9">
    <source>
        <dbReference type="EMBL" id="CUU65196.1"/>
    </source>
</evidence>
<dbReference type="InterPro" id="IPR037396">
    <property type="entry name" value="FMN_HAD"/>
</dbReference>
<keyword evidence="4 9" id="KW-0560">Oxidoreductase</keyword>
<dbReference type="EMBL" id="FAUH01000003">
    <property type="protein sequence ID" value="CUU65196.1"/>
    <property type="molecule type" value="Genomic_DNA"/>
</dbReference>
<feature type="binding site" evidence="7">
    <location>
        <position position="195"/>
    </location>
    <ligand>
        <name>FMN</name>
        <dbReference type="ChEBI" id="CHEBI:58210"/>
    </ligand>
</feature>
<feature type="binding site" evidence="7">
    <location>
        <begin position="116"/>
        <end position="118"/>
    </location>
    <ligand>
        <name>FMN</name>
        <dbReference type="ChEBI" id="CHEBI:58210"/>
    </ligand>
</feature>
<evidence type="ECO:0000256" key="4">
    <source>
        <dbReference type="ARBA" id="ARBA00023002"/>
    </source>
</evidence>
<dbReference type="PIRSF" id="PIRSF000138">
    <property type="entry name" value="Al-hdrx_acd_dh"/>
    <property type="match status" value="1"/>
</dbReference>
<dbReference type="Proteomes" id="UP000182498">
    <property type="component" value="Unassembled WGS sequence"/>
</dbReference>
<keyword evidence="3 7" id="KW-0288">FMN</keyword>
<keyword evidence="10" id="KW-1185">Reference proteome</keyword>
<evidence type="ECO:0000256" key="7">
    <source>
        <dbReference type="PIRSR" id="PIRSR000138-2"/>
    </source>
</evidence>
<dbReference type="PANTHER" id="PTHR10578">
    <property type="entry name" value="S -2-HYDROXY-ACID OXIDASE-RELATED"/>
    <property type="match status" value="1"/>
</dbReference>
<feature type="binding site" evidence="7">
    <location>
        <position position="285"/>
    </location>
    <ligand>
        <name>FMN</name>
        <dbReference type="ChEBI" id="CHEBI:58210"/>
    </ligand>
</feature>
<evidence type="ECO:0000256" key="5">
    <source>
        <dbReference type="ARBA" id="ARBA00024042"/>
    </source>
</evidence>
<feature type="binding site" evidence="7">
    <location>
        <position position="63"/>
    </location>
    <ligand>
        <name>glyoxylate</name>
        <dbReference type="ChEBI" id="CHEBI:36655"/>
    </ligand>
</feature>